<keyword evidence="2" id="KW-0175">Coiled coil</keyword>
<dbReference type="Proteomes" id="UP000005222">
    <property type="component" value="Chromosome B"/>
</dbReference>
<gene>
    <name evidence="4" type="primary">Piso0_000125</name>
    <name evidence="4" type="ORF">GNLVRS01_PISO0B02663g</name>
</gene>
<proteinExistence type="inferred from homology"/>
<dbReference type="OMA" id="NHEIDAR"/>
<dbReference type="eggNOG" id="ENOG502S5CU">
    <property type="taxonomic scope" value="Eukaryota"/>
</dbReference>
<evidence type="ECO:0000256" key="1">
    <source>
        <dbReference type="ARBA" id="ARBA00005331"/>
    </source>
</evidence>
<protein>
    <submittedName>
        <fullName evidence="4">Piso0_000125 protein</fullName>
    </submittedName>
</protein>
<evidence type="ECO:0000256" key="2">
    <source>
        <dbReference type="SAM" id="Coils"/>
    </source>
</evidence>
<dbReference type="Gene3D" id="1.20.5.170">
    <property type="match status" value="1"/>
</dbReference>
<organism evidence="4 5">
    <name type="scientific">Pichia sorbitophila (strain ATCC MYA-4447 / BCRC 22081 / CBS 7064 / NBRC 10061 / NRRL Y-12695)</name>
    <name type="common">Hybrid yeast</name>
    <dbReference type="NCBI Taxonomy" id="559304"/>
    <lineage>
        <taxon>Eukaryota</taxon>
        <taxon>Fungi</taxon>
        <taxon>Dikarya</taxon>
        <taxon>Ascomycota</taxon>
        <taxon>Saccharomycotina</taxon>
        <taxon>Pichiomycetes</taxon>
        <taxon>Debaryomycetaceae</taxon>
        <taxon>Millerozyma</taxon>
    </lineage>
</organism>
<keyword evidence="5" id="KW-1185">Reference proteome</keyword>
<comment type="similarity">
    <text evidence="1">Belongs to the ATG16 family.</text>
</comment>
<dbReference type="STRING" id="559304.G8YT55"/>
<dbReference type="InterPro" id="IPR013923">
    <property type="entry name" value="Autophagy-rel_prot_16_dom"/>
</dbReference>
<evidence type="ECO:0000313" key="4">
    <source>
        <dbReference type="EMBL" id="CCE73106.1"/>
    </source>
</evidence>
<dbReference type="OrthoDB" id="8949486at2759"/>
<dbReference type="InParanoid" id="G8YT55"/>
<accession>G8YT55</accession>
<dbReference type="Pfam" id="PF08614">
    <property type="entry name" value="ATG16"/>
    <property type="match status" value="1"/>
</dbReference>
<feature type="domain" description="Autophagy-related protein 16" evidence="3">
    <location>
        <begin position="52"/>
        <end position="166"/>
    </location>
</feature>
<sequence length="187" mass="22019">MEKENQWRDEILDKLGQRDALEKKDSEYYRAFSQLSEAFRNISTGGSDSKDLSEEILRLKQENETLRERLNKVLIDKEKSELKTRQSTSKQEQLKRQTRLLLQKIEHLEMEVSEKNKTIEITNDELLTSQIHNNVLDERISTLSAENEKLVQRWIDKVKADAEKLNDANEFLQNVHSKHTKKPDIAQ</sequence>
<dbReference type="AlphaFoldDB" id="G8YT55"/>
<dbReference type="CDD" id="cd22887">
    <property type="entry name" value="Atg16_CCD"/>
    <property type="match status" value="1"/>
</dbReference>
<reference evidence="4 5" key="1">
    <citation type="journal article" date="2012" name="G3 (Bethesda)">
        <title>Pichia sorbitophila, an interspecies yeast hybrid reveals early steps of genome resolution following polyploidization.</title>
        <authorList>
            <person name="Leh Louis V."/>
            <person name="Despons L."/>
            <person name="Friedrich A."/>
            <person name="Martin T."/>
            <person name="Durrens P."/>
            <person name="Casaregola S."/>
            <person name="Neuveglise C."/>
            <person name="Fairhead C."/>
            <person name="Marck C."/>
            <person name="Cruz J.A."/>
            <person name="Straub M.L."/>
            <person name="Kugler V."/>
            <person name="Sacerdot C."/>
            <person name="Uzunov Z."/>
            <person name="Thierry A."/>
            <person name="Weiss S."/>
            <person name="Bleykasten C."/>
            <person name="De Montigny J."/>
            <person name="Jacques N."/>
            <person name="Jung P."/>
            <person name="Lemaire M."/>
            <person name="Mallet S."/>
            <person name="Morel G."/>
            <person name="Richard G.F."/>
            <person name="Sarkar A."/>
            <person name="Savel G."/>
            <person name="Schacherer J."/>
            <person name="Seret M.L."/>
            <person name="Talla E."/>
            <person name="Samson G."/>
            <person name="Jubin C."/>
            <person name="Poulain J."/>
            <person name="Vacherie B."/>
            <person name="Barbe V."/>
            <person name="Pelletier E."/>
            <person name="Sherman D.J."/>
            <person name="Westhof E."/>
            <person name="Weissenbach J."/>
            <person name="Baret P.V."/>
            <person name="Wincker P."/>
            <person name="Gaillardin C."/>
            <person name="Dujon B."/>
            <person name="Souciet J.L."/>
        </authorList>
    </citation>
    <scope>NUCLEOTIDE SEQUENCE [LARGE SCALE GENOMIC DNA]</scope>
    <source>
        <strain evidence="5">ATCC MYA-4447 / BCRC 22081 / CBS 7064 / NBRC 10061 / NRRL Y-12695</strain>
    </source>
</reference>
<dbReference type="EMBL" id="FO082058">
    <property type="protein sequence ID" value="CCE73106.1"/>
    <property type="molecule type" value="Genomic_DNA"/>
</dbReference>
<dbReference type="HOGENOM" id="CLU_117720_0_0_1"/>
<name>G8YT55_PICSO</name>
<evidence type="ECO:0000313" key="5">
    <source>
        <dbReference type="Proteomes" id="UP000005222"/>
    </source>
</evidence>
<feature type="coiled-coil region" evidence="2">
    <location>
        <begin position="49"/>
        <end position="175"/>
    </location>
</feature>
<evidence type="ECO:0000259" key="3">
    <source>
        <dbReference type="Pfam" id="PF08614"/>
    </source>
</evidence>